<dbReference type="Proteomes" id="UP001556367">
    <property type="component" value="Unassembled WGS sequence"/>
</dbReference>
<keyword evidence="3" id="KW-1185">Reference proteome</keyword>
<dbReference type="Gene3D" id="3.30.710.10">
    <property type="entry name" value="Potassium Channel Kv1.1, Chain A"/>
    <property type="match status" value="1"/>
</dbReference>
<evidence type="ECO:0000313" key="2">
    <source>
        <dbReference type="EMBL" id="KAL0955734.1"/>
    </source>
</evidence>
<evidence type="ECO:0008006" key="4">
    <source>
        <dbReference type="Google" id="ProtNLM"/>
    </source>
</evidence>
<proteinExistence type="predicted"/>
<accession>A0ABR3JJG1</accession>
<evidence type="ECO:0000256" key="1">
    <source>
        <dbReference type="SAM" id="MobiDB-lite"/>
    </source>
</evidence>
<reference evidence="3" key="1">
    <citation type="submission" date="2024-06" db="EMBL/GenBank/DDBJ databases">
        <title>Multi-omics analyses provide insights into the biosynthesis of the anticancer antibiotic pleurotin in Hohenbuehelia grisea.</title>
        <authorList>
            <person name="Weaver J.A."/>
            <person name="Alberti F."/>
        </authorList>
    </citation>
    <scope>NUCLEOTIDE SEQUENCE [LARGE SCALE GENOMIC DNA]</scope>
    <source>
        <strain evidence="3">T-177</strain>
    </source>
</reference>
<organism evidence="2 3">
    <name type="scientific">Hohenbuehelia grisea</name>
    <dbReference type="NCBI Taxonomy" id="104357"/>
    <lineage>
        <taxon>Eukaryota</taxon>
        <taxon>Fungi</taxon>
        <taxon>Dikarya</taxon>
        <taxon>Basidiomycota</taxon>
        <taxon>Agaricomycotina</taxon>
        <taxon>Agaricomycetes</taxon>
        <taxon>Agaricomycetidae</taxon>
        <taxon>Agaricales</taxon>
        <taxon>Pleurotineae</taxon>
        <taxon>Pleurotaceae</taxon>
        <taxon>Hohenbuehelia</taxon>
    </lineage>
</organism>
<dbReference type="EMBL" id="JASNQZ010000006">
    <property type="protein sequence ID" value="KAL0955734.1"/>
    <property type="molecule type" value="Genomic_DNA"/>
</dbReference>
<sequence>MSADLKSVQRHETYYLTGGDLHLLAGGTLFRVHRYFFERESKDFRETLSRPSSPGRGTQGNSDSTAIVLDTSAAELERFCWVFYNPRYSLWDASFSDWTTILKLAHDWGFAEVKSLAIRQLEVMPIPVVERIVTYQTYKVDDDVLVPHYVNLCGREDLLTFDEAQQLGMPTTLMVCNTRERLRSSSGDGLKSPLPPDLEQSDVERTIRQILGGSQDASHDASTQGDSKAAKKTQPNGIDTSGAKFHSRTDRRGAAGFRFGGSGDDDVSKRK</sequence>
<name>A0ABR3JJG1_9AGAR</name>
<comment type="caution">
    <text evidence="2">The sequence shown here is derived from an EMBL/GenBank/DDBJ whole genome shotgun (WGS) entry which is preliminary data.</text>
</comment>
<evidence type="ECO:0000313" key="3">
    <source>
        <dbReference type="Proteomes" id="UP001556367"/>
    </source>
</evidence>
<gene>
    <name evidence="2" type="ORF">HGRIS_001951</name>
</gene>
<protein>
    <recommendedName>
        <fullName evidence="4">BTB domain-containing protein</fullName>
    </recommendedName>
</protein>
<dbReference type="InterPro" id="IPR011333">
    <property type="entry name" value="SKP1/BTB/POZ_sf"/>
</dbReference>
<feature type="region of interest" description="Disordered" evidence="1">
    <location>
        <begin position="213"/>
        <end position="271"/>
    </location>
</feature>